<accession>A0ABT9KRN6</accession>
<evidence type="ECO:0000313" key="3">
    <source>
        <dbReference type="Proteomes" id="UP001234880"/>
    </source>
</evidence>
<reference evidence="2 3" key="1">
    <citation type="submission" date="2023-07" db="EMBL/GenBank/DDBJ databases">
        <title>Sequencing the genomes of 1000 actinobacteria strains.</title>
        <authorList>
            <person name="Klenk H.-P."/>
        </authorList>
    </citation>
    <scope>NUCLEOTIDE SEQUENCE [LARGE SCALE GENOMIC DNA]</scope>
    <source>
        <strain evidence="2 3">DSM 41600</strain>
    </source>
</reference>
<protein>
    <submittedName>
        <fullName evidence="2">Uncharacterized protein</fullName>
    </submittedName>
</protein>
<evidence type="ECO:0000313" key="2">
    <source>
        <dbReference type="EMBL" id="MDP9611078.1"/>
    </source>
</evidence>
<gene>
    <name evidence="2" type="ORF">JOF35_003355</name>
</gene>
<dbReference type="RefSeq" id="WP_307110713.1">
    <property type="nucleotide sequence ID" value="NZ_JAURUE010000001.1"/>
</dbReference>
<evidence type="ECO:0000256" key="1">
    <source>
        <dbReference type="SAM" id="MobiDB-lite"/>
    </source>
</evidence>
<feature type="region of interest" description="Disordered" evidence="1">
    <location>
        <begin position="1"/>
        <end position="20"/>
    </location>
</feature>
<dbReference type="EMBL" id="JAURUE010000001">
    <property type="protein sequence ID" value="MDP9611078.1"/>
    <property type="molecule type" value="Genomic_DNA"/>
</dbReference>
<sequence length="57" mass="6346">MSTGEVKSVQERRSVTPDNPLVINEPEVEFEDVVIEGGEILAQVQTNTRFIKLTKSS</sequence>
<proteinExistence type="predicted"/>
<name>A0ABT9KRN6_9ACTN</name>
<dbReference type="Proteomes" id="UP001234880">
    <property type="component" value="Unassembled WGS sequence"/>
</dbReference>
<keyword evidence="3" id="KW-1185">Reference proteome</keyword>
<organism evidence="2 3">
    <name type="scientific">Streptomyces demainii</name>
    <dbReference type="NCBI Taxonomy" id="588122"/>
    <lineage>
        <taxon>Bacteria</taxon>
        <taxon>Bacillati</taxon>
        <taxon>Actinomycetota</taxon>
        <taxon>Actinomycetes</taxon>
        <taxon>Kitasatosporales</taxon>
        <taxon>Streptomycetaceae</taxon>
        <taxon>Streptomyces</taxon>
    </lineage>
</organism>
<comment type="caution">
    <text evidence="2">The sequence shown here is derived from an EMBL/GenBank/DDBJ whole genome shotgun (WGS) entry which is preliminary data.</text>
</comment>